<dbReference type="AlphaFoldDB" id="A0A344UAG4"/>
<dbReference type="Proteomes" id="UP000252004">
    <property type="component" value="Plasmid unnamed1"/>
</dbReference>
<proteinExistence type="predicted"/>
<keyword evidence="2" id="KW-1185">Reference proteome</keyword>
<reference evidence="1 2" key="1">
    <citation type="submission" date="2018-01" db="EMBL/GenBank/DDBJ databases">
        <title>Draft genome Sequence of streptomyces globosus LZH-48.</title>
        <authorList>
            <person name="Ran K."/>
            <person name="Li Z."/>
            <person name="Wei S."/>
            <person name="Dong R."/>
        </authorList>
    </citation>
    <scope>NUCLEOTIDE SEQUENCE [LARGE SCALE GENOMIC DNA]</scope>
    <source>
        <strain evidence="1 2">LZH-48</strain>
        <plasmid evidence="1 2">unnamed1</plasmid>
    </source>
</reference>
<organism evidence="1 2">
    <name type="scientific">Streptomyces globosus</name>
    <dbReference type="NCBI Taxonomy" id="68209"/>
    <lineage>
        <taxon>Bacteria</taxon>
        <taxon>Bacillati</taxon>
        <taxon>Actinomycetota</taxon>
        <taxon>Actinomycetes</taxon>
        <taxon>Kitasatosporales</taxon>
        <taxon>Streptomycetaceae</taxon>
        <taxon>Streptomyces</taxon>
    </lineage>
</organism>
<name>A0A344UAG4_9ACTN</name>
<dbReference type="KEGG" id="sgz:C0216_30685"/>
<protein>
    <submittedName>
        <fullName evidence="1">Uncharacterized protein</fullName>
    </submittedName>
</protein>
<geneLocation type="plasmid" evidence="1 2">
    <name>unnamed1</name>
</geneLocation>
<evidence type="ECO:0000313" key="1">
    <source>
        <dbReference type="EMBL" id="AXE27885.1"/>
    </source>
</evidence>
<keyword evidence="1" id="KW-0614">Plasmid</keyword>
<evidence type="ECO:0000313" key="2">
    <source>
        <dbReference type="Proteomes" id="UP000252004"/>
    </source>
</evidence>
<dbReference type="RefSeq" id="WP_114059049.1">
    <property type="nucleotide sequence ID" value="NZ_CP030863.1"/>
</dbReference>
<sequence length="149" mass="16146">MPYLIPTHTPLTPEQVEQGFDYLLALQTGGGTYAAGRVEATPELAFVLLRLAEDIIWFVTTVDGKATHLCADSFVLDEVGCVLLSALRDWARDSPTTAVLGIARSIIRFVENVIPDPDDHGDTCATLETVRDEHLALAHTAHSAPGSHR</sequence>
<accession>A0A344UAG4</accession>
<dbReference type="EMBL" id="CP030863">
    <property type="protein sequence ID" value="AXE27885.1"/>
    <property type="molecule type" value="Genomic_DNA"/>
</dbReference>
<gene>
    <name evidence="1" type="ORF">C0216_30685</name>
</gene>
<dbReference type="OrthoDB" id="4222700at2"/>